<evidence type="ECO:0000313" key="7">
    <source>
        <dbReference type="Proteomes" id="UP000078561"/>
    </source>
</evidence>
<dbReference type="OrthoDB" id="63533at2759"/>
<dbReference type="Gene3D" id="1.50.10.100">
    <property type="entry name" value="Chondroitin AC/alginate lyase"/>
    <property type="match status" value="1"/>
</dbReference>
<dbReference type="Proteomes" id="UP000078561">
    <property type="component" value="Unassembled WGS sequence"/>
</dbReference>
<gene>
    <name evidence="6" type="primary">ABSGL_11364.1 scaffold 12295</name>
</gene>
<reference evidence="6" key="1">
    <citation type="submission" date="2016-04" db="EMBL/GenBank/DDBJ databases">
        <authorList>
            <person name="Evans L.H."/>
            <person name="Alamgir A."/>
            <person name="Owens N."/>
            <person name="Weber N.D."/>
            <person name="Virtaneva K."/>
            <person name="Barbian K."/>
            <person name="Babar A."/>
            <person name="Rosenke K."/>
        </authorList>
    </citation>
    <scope>NUCLEOTIDE SEQUENCE [LARGE SCALE GENOMIC DNA]</scope>
    <source>
        <strain evidence="6">CBS 101.48</strain>
    </source>
</reference>
<dbReference type="GO" id="GO:0016829">
    <property type="term" value="F:lyase activity"/>
    <property type="evidence" value="ECO:0007669"/>
    <property type="project" value="UniProtKB-KW"/>
</dbReference>
<keyword evidence="4" id="KW-1133">Transmembrane helix</keyword>
<dbReference type="EMBL" id="LT554468">
    <property type="protein sequence ID" value="SAM05489.1"/>
    <property type="molecule type" value="Genomic_DNA"/>
</dbReference>
<feature type="region of interest" description="Disordered" evidence="3">
    <location>
        <begin position="626"/>
        <end position="653"/>
    </location>
</feature>
<keyword evidence="1" id="KW-0732">Signal</keyword>
<feature type="compositionally biased region" description="Low complexity" evidence="3">
    <location>
        <begin position="523"/>
        <end position="545"/>
    </location>
</feature>
<evidence type="ECO:0000313" key="6">
    <source>
        <dbReference type="EMBL" id="SAM05489.1"/>
    </source>
</evidence>
<keyword evidence="2" id="KW-0456">Lyase</keyword>
<name>A0A163MJ41_ABSGL</name>
<evidence type="ECO:0000256" key="1">
    <source>
        <dbReference type="ARBA" id="ARBA00022729"/>
    </source>
</evidence>
<protein>
    <recommendedName>
        <fullName evidence="5">Alginate lyase domain-containing protein</fullName>
    </recommendedName>
</protein>
<keyword evidence="7" id="KW-1185">Reference proteome</keyword>
<dbReference type="GO" id="GO:0042597">
    <property type="term" value="C:periplasmic space"/>
    <property type="evidence" value="ECO:0007669"/>
    <property type="project" value="InterPro"/>
</dbReference>
<evidence type="ECO:0000256" key="3">
    <source>
        <dbReference type="SAM" id="MobiDB-lite"/>
    </source>
</evidence>
<dbReference type="InterPro" id="IPR008397">
    <property type="entry name" value="Alginate_lyase_dom"/>
</dbReference>
<dbReference type="STRING" id="4829.A0A163MJ41"/>
<dbReference type="InterPro" id="IPR008929">
    <property type="entry name" value="Chondroitin_lyas"/>
</dbReference>
<dbReference type="Pfam" id="PF05426">
    <property type="entry name" value="Alginate_lyase"/>
    <property type="match status" value="1"/>
</dbReference>
<proteinExistence type="predicted"/>
<evidence type="ECO:0000256" key="4">
    <source>
        <dbReference type="SAM" id="Phobius"/>
    </source>
</evidence>
<sequence>MMPPFSHETHNTSSPPLPSSPLSPSIEHNRTFRRHLSGSDMITVDVGQNNNLSNMNKRYYKDKAPTSRLLYLPARTARKYKQQPRWLKLLLLLVGLMLLFGYVPFFNFMKDLPLDLSPPRPPHQPLNDNSVINNPHQQPLAVAYPDNTPRDQLILYRIIGNDLPPRHKEGQTLSNLQFILEHEPEFPNTRKIFLLNRISNSANEATIIRLLDRHHKEYIRLPFEEDVYKQLDFRLEDFTEPDFLHSDDYRRYSKVAKLRALDYTYHDKNLYAMNNNGGRNTAIEHARTIKNAKWIMPFDGNCYLSNNGFQEIKNQLDHHGSSTKYFIVPMTRLLNNSVLLNNLDERPKAPEEPQIIFRHDATEEYNLNMRYGRRSKLELLWTLGALENRRLSRPTVPWEPSERPYSQDKGNFRSIGWVFRLFSGNPQQEENKKEASSIRAFNRLLAIQSSLDSLDESIARREYRQDKMFLYNNKAMATIRYGYWNKDQGITAVVKTLVARADTIMDDLYTYYPSVVGGGADGGDTTTRSTDTTTQQGDTTVTPPTLSIGPERLGPLSQNVTILTLAHYFVGNDSYGKMAANMIRVHLLEEKAMADEDQYSSARRIPDDSHLLDFLSDQGYSFPSLGRLATGSSTPKHHHASFSSSASTGNSNSNRLLNTSDLTKTDLSSLLDCVRLLRRMQLLTHKEYIYMQAMTADFLEYLVTSPAGIHLAQMTDHRGVLYDLQVTSLAAFTNDVRLLLRVANRCRMRIGKQFTPTGEQPYQQLRLHSMMMTTPTMTTTTGLREDGGGEPATLPSWQALLHYESLNLQYWTSLARGIQNTGVVKDIWHYTAKNGASISHSVTRHLQAYAEKAVGWTDQERAWAYSKLRPLLMMAKEAYQHSTMPTTTSQQADRQWIEDMAERQVFGDVYTVDQQPVHFNHEDPIMNEIMQAILDDQAKGRPSISPFWMLSIV</sequence>
<keyword evidence="4" id="KW-0472">Membrane</keyword>
<feature type="compositionally biased region" description="Low complexity" evidence="3">
    <location>
        <begin position="641"/>
        <end position="653"/>
    </location>
</feature>
<keyword evidence="4" id="KW-0812">Transmembrane</keyword>
<feature type="transmembrane region" description="Helical" evidence="4">
    <location>
        <begin position="89"/>
        <end position="109"/>
    </location>
</feature>
<organism evidence="6">
    <name type="scientific">Absidia glauca</name>
    <name type="common">Pin mould</name>
    <dbReference type="NCBI Taxonomy" id="4829"/>
    <lineage>
        <taxon>Eukaryota</taxon>
        <taxon>Fungi</taxon>
        <taxon>Fungi incertae sedis</taxon>
        <taxon>Mucoromycota</taxon>
        <taxon>Mucoromycotina</taxon>
        <taxon>Mucoromycetes</taxon>
        <taxon>Mucorales</taxon>
        <taxon>Cunninghamellaceae</taxon>
        <taxon>Absidia</taxon>
    </lineage>
</organism>
<accession>A0A163MJ41</accession>
<feature type="region of interest" description="Disordered" evidence="3">
    <location>
        <begin position="520"/>
        <end position="553"/>
    </location>
</feature>
<feature type="region of interest" description="Disordered" evidence="3">
    <location>
        <begin position="1"/>
        <end position="26"/>
    </location>
</feature>
<evidence type="ECO:0000259" key="5">
    <source>
        <dbReference type="Pfam" id="PF05426"/>
    </source>
</evidence>
<dbReference type="InParanoid" id="A0A163MJ41"/>
<dbReference type="AlphaFoldDB" id="A0A163MJ41"/>
<feature type="domain" description="Alginate lyase" evidence="5">
    <location>
        <begin position="654"/>
        <end position="852"/>
    </location>
</feature>
<evidence type="ECO:0000256" key="2">
    <source>
        <dbReference type="ARBA" id="ARBA00023239"/>
    </source>
</evidence>